<evidence type="ECO:0000313" key="2">
    <source>
        <dbReference type="Proteomes" id="UP000552709"/>
    </source>
</evidence>
<proteinExistence type="predicted"/>
<gene>
    <name evidence="1" type="ORF">HNQ08_003395</name>
</gene>
<name>A0A7W8JW15_9DEIO</name>
<evidence type="ECO:0000313" key="1">
    <source>
        <dbReference type="EMBL" id="MBB5364287.1"/>
    </source>
</evidence>
<dbReference type="Proteomes" id="UP000552709">
    <property type="component" value="Unassembled WGS sequence"/>
</dbReference>
<reference evidence="1 2" key="1">
    <citation type="submission" date="2020-08" db="EMBL/GenBank/DDBJ databases">
        <title>Genomic Encyclopedia of Type Strains, Phase IV (KMG-IV): sequencing the most valuable type-strain genomes for metagenomic binning, comparative biology and taxonomic classification.</title>
        <authorList>
            <person name="Goeker M."/>
        </authorList>
    </citation>
    <scope>NUCLEOTIDE SEQUENCE [LARGE SCALE GENOMIC DNA]</scope>
    <source>
        <strain evidence="1 2">DSM 27939</strain>
    </source>
</reference>
<comment type="caution">
    <text evidence="1">The sequence shown here is derived from an EMBL/GenBank/DDBJ whole genome shotgun (WGS) entry which is preliminary data.</text>
</comment>
<evidence type="ECO:0008006" key="3">
    <source>
        <dbReference type="Google" id="ProtNLM"/>
    </source>
</evidence>
<keyword evidence="2" id="KW-1185">Reference proteome</keyword>
<accession>A0A7W8JW15</accession>
<dbReference type="RefSeq" id="WP_184134467.1">
    <property type="nucleotide sequence ID" value="NZ_JACHFL010000009.1"/>
</dbReference>
<sequence length="133" mass="14805">MRFATLLIAALLCGCQPVQSRMEVRAAPEATPQPPQWTEAHTYLADVRAALNVAYLRDRETALSDDCDSPRFEDIRPPQLLKVEACRLSIASSAEYRIEARFNDGLTWIADADGIRQAEAEPLRLLPHGSADR</sequence>
<organism evidence="1 2">
    <name type="scientific">Deinococcus humi</name>
    <dbReference type="NCBI Taxonomy" id="662880"/>
    <lineage>
        <taxon>Bacteria</taxon>
        <taxon>Thermotogati</taxon>
        <taxon>Deinococcota</taxon>
        <taxon>Deinococci</taxon>
        <taxon>Deinococcales</taxon>
        <taxon>Deinococcaceae</taxon>
        <taxon>Deinococcus</taxon>
    </lineage>
</organism>
<dbReference type="EMBL" id="JACHFL010000009">
    <property type="protein sequence ID" value="MBB5364287.1"/>
    <property type="molecule type" value="Genomic_DNA"/>
</dbReference>
<dbReference type="PROSITE" id="PS51257">
    <property type="entry name" value="PROKAR_LIPOPROTEIN"/>
    <property type="match status" value="1"/>
</dbReference>
<dbReference type="AlphaFoldDB" id="A0A7W8JW15"/>
<protein>
    <recommendedName>
        <fullName evidence="3">Lipoprotein</fullName>
    </recommendedName>
</protein>